<name>A0A150FUW5_GONPE</name>
<keyword evidence="2" id="KW-1185">Reference proteome</keyword>
<gene>
    <name evidence="1" type="ORF">GPECTOR_498g457</name>
</gene>
<dbReference type="AlphaFoldDB" id="A0A150FUW5"/>
<proteinExistence type="predicted"/>
<accession>A0A150FUW5</accession>
<reference evidence="2" key="1">
    <citation type="journal article" date="2016" name="Nat. Commun.">
        <title>The Gonium pectorale genome demonstrates co-option of cell cycle regulation during the evolution of multicellularity.</title>
        <authorList>
            <person name="Hanschen E.R."/>
            <person name="Marriage T.N."/>
            <person name="Ferris P.J."/>
            <person name="Hamaji T."/>
            <person name="Toyoda A."/>
            <person name="Fujiyama A."/>
            <person name="Neme R."/>
            <person name="Noguchi H."/>
            <person name="Minakuchi Y."/>
            <person name="Suzuki M."/>
            <person name="Kawai-Toyooka H."/>
            <person name="Smith D.R."/>
            <person name="Sparks H."/>
            <person name="Anderson J."/>
            <person name="Bakaric R."/>
            <person name="Luria V."/>
            <person name="Karger A."/>
            <person name="Kirschner M.W."/>
            <person name="Durand P.M."/>
            <person name="Michod R.E."/>
            <person name="Nozaki H."/>
            <person name="Olson B.J."/>
        </authorList>
    </citation>
    <scope>NUCLEOTIDE SEQUENCE [LARGE SCALE GENOMIC DNA]</scope>
    <source>
        <strain evidence="2">NIES-2863</strain>
    </source>
</reference>
<evidence type="ECO:0000313" key="2">
    <source>
        <dbReference type="Proteomes" id="UP000075714"/>
    </source>
</evidence>
<protein>
    <submittedName>
        <fullName evidence="1">Uncharacterized protein</fullName>
    </submittedName>
</protein>
<organism evidence="1 2">
    <name type="scientific">Gonium pectorale</name>
    <name type="common">Green alga</name>
    <dbReference type="NCBI Taxonomy" id="33097"/>
    <lineage>
        <taxon>Eukaryota</taxon>
        <taxon>Viridiplantae</taxon>
        <taxon>Chlorophyta</taxon>
        <taxon>core chlorophytes</taxon>
        <taxon>Chlorophyceae</taxon>
        <taxon>CS clade</taxon>
        <taxon>Chlamydomonadales</taxon>
        <taxon>Volvocaceae</taxon>
        <taxon>Gonium</taxon>
    </lineage>
</organism>
<evidence type="ECO:0000313" key="1">
    <source>
        <dbReference type="EMBL" id="KXZ41389.1"/>
    </source>
</evidence>
<comment type="caution">
    <text evidence="1">The sequence shown here is derived from an EMBL/GenBank/DDBJ whole genome shotgun (WGS) entry which is preliminary data.</text>
</comment>
<dbReference type="EMBL" id="LSYV01000495">
    <property type="protein sequence ID" value="KXZ41389.1"/>
    <property type="molecule type" value="Genomic_DNA"/>
</dbReference>
<sequence length="211" mass="23177">MADAINEVFAASNLTPSAGSYRVVSAAFGDVIRVTPDRLLGTAALDVEVTFDTVKHLTAEVARLDKEAKSSQKEAKSYQKGLVALARGPLRIVSAQVLDMALGHTTLEQTHCTRVQSLSPDNPAIVKLAEMACKKPEELQVQLDKLITLRNNDGGHFTTLTALEDELEVVQDLLEMPEIKQRFKWEAWVVENYGAIKLAFPSQFQSKAQQA</sequence>
<dbReference type="OrthoDB" id="559500at2759"/>
<dbReference type="Proteomes" id="UP000075714">
    <property type="component" value="Unassembled WGS sequence"/>
</dbReference>